<evidence type="ECO:0000256" key="1">
    <source>
        <dbReference type="SAM" id="Coils"/>
    </source>
</evidence>
<evidence type="ECO:0000313" key="5">
    <source>
        <dbReference type="EnsemblMetazoa" id="PHUM297970-PA"/>
    </source>
</evidence>
<dbReference type="Gene3D" id="3.10.20.90">
    <property type="entry name" value="Phosphatidylinositol 3-kinase Catalytic Subunit, Chain A, domain 1"/>
    <property type="match status" value="1"/>
</dbReference>
<dbReference type="KEGG" id="phu:Phum_PHUM297970"/>
<dbReference type="VEuPathDB" id="VectorBase:PHUM297970"/>
<gene>
    <name evidence="5" type="primary">8229771</name>
    <name evidence="4" type="ORF">Phum_PHUM297970</name>
</gene>
<dbReference type="FunCoup" id="E0VLZ3">
    <property type="interactions" value="94"/>
</dbReference>
<reference evidence="5" key="3">
    <citation type="submission" date="2021-02" db="UniProtKB">
        <authorList>
            <consortium name="EnsemblMetazoa"/>
        </authorList>
    </citation>
    <scope>IDENTIFICATION</scope>
    <source>
        <strain evidence="5">USDA</strain>
    </source>
</reference>
<dbReference type="AlphaFoldDB" id="E0VLZ3"/>
<dbReference type="InterPro" id="IPR048944">
    <property type="entry name" value="RASSF8_RA"/>
</dbReference>
<proteinExistence type="predicted"/>
<dbReference type="eggNOG" id="KOG1574">
    <property type="taxonomic scope" value="Eukaryota"/>
</dbReference>
<sequence length="537" mass="61380">MELKVWVEGIQRIVCGVTEQTTCQDVVYALAHATGKTGRFTLNERWRSNERLLSPQDHPLKILMKWGKYSHDVQFVLQRSHLDDNKVGVSDNQTKQKSVVTDAMHNHGSSFYQDISKPADKNKDIKKSLSLGGNILSQETVELKTDNIGIVKGIPQKNYDFENKDSRQILKYDDNIYNPSSAKTDNCLTNYQSAQLKREAPPYRNPPGPVNNLNSSHQRVLPPYRDPPPPTLSPSKSISSGTRSTSPSSNSSVISQSSGKIPKPKRNLVKDFQSSHSSSGEMSFQESIMCNTQYRDLVRLVNLQREKLSAQQCELTKFDAEIIYWEAKTKEQQHQIDYITQEKIKIENISRQNEDHLRTLAHAEEEFEIVRQQEKTLKSEISLLRSKLANCETELLQCKNKIRLLMDDLQMERMAALQESDERLHLERTLINEVERFQNEIEQAKEATDISAQCSENLKREVSLLESVINDRKRQLEQLINEMKEANLQSLVIAPPEDLKHIVEGPYKPGITRKMIGSPRQLENAVPTSKNPHGVWV</sequence>
<dbReference type="Pfam" id="PF21712">
    <property type="entry name" value="RASSF8-10_RA"/>
    <property type="match status" value="1"/>
</dbReference>
<evidence type="ECO:0000313" key="6">
    <source>
        <dbReference type="Proteomes" id="UP000009046"/>
    </source>
</evidence>
<dbReference type="HOGENOM" id="CLU_031151_3_0_1"/>
<feature type="region of interest" description="Disordered" evidence="2">
    <location>
        <begin position="197"/>
        <end position="283"/>
    </location>
</feature>
<dbReference type="OMA" id="NERHLAP"/>
<feature type="compositionally biased region" description="Low complexity" evidence="2">
    <location>
        <begin position="233"/>
        <end position="260"/>
    </location>
</feature>
<dbReference type="STRING" id="121224.E0VLZ3"/>
<feature type="domain" description="Ras-associating" evidence="3">
    <location>
        <begin position="1"/>
        <end position="82"/>
    </location>
</feature>
<dbReference type="EMBL" id="DS235283">
    <property type="protein sequence ID" value="EEB14399.1"/>
    <property type="molecule type" value="Genomic_DNA"/>
</dbReference>
<dbReference type="InterPro" id="IPR048945">
    <property type="entry name" value="RASSF8/10_RA"/>
</dbReference>
<dbReference type="SMART" id="SM00314">
    <property type="entry name" value="RA"/>
    <property type="match status" value="1"/>
</dbReference>
<dbReference type="SUPFAM" id="SSF54236">
    <property type="entry name" value="Ubiquitin-like"/>
    <property type="match status" value="1"/>
</dbReference>
<feature type="coiled-coil region" evidence="1">
    <location>
        <begin position="427"/>
        <end position="489"/>
    </location>
</feature>
<dbReference type="RefSeq" id="XP_002427137.1">
    <property type="nucleotide sequence ID" value="XM_002427092.1"/>
</dbReference>
<reference evidence="4" key="2">
    <citation type="submission" date="2007-04" db="EMBL/GenBank/DDBJ databases">
        <title>The genome of the human body louse.</title>
        <authorList>
            <consortium name="The Human Body Louse Genome Consortium"/>
            <person name="Kirkness E."/>
            <person name="Walenz B."/>
            <person name="Hass B."/>
            <person name="Bruggner R."/>
            <person name="Strausberg R."/>
        </authorList>
    </citation>
    <scope>NUCLEOTIDE SEQUENCE</scope>
    <source>
        <strain evidence="4">USDA</strain>
    </source>
</reference>
<keyword evidence="1" id="KW-0175">Coiled coil</keyword>
<dbReference type="PROSITE" id="PS50200">
    <property type="entry name" value="RA"/>
    <property type="match status" value="1"/>
</dbReference>
<dbReference type="GeneID" id="8229771"/>
<dbReference type="CDD" id="cd16134">
    <property type="entry name" value="RA_RASSF8"/>
    <property type="match status" value="1"/>
</dbReference>
<dbReference type="EMBL" id="AAZO01003451">
    <property type="status" value="NOT_ANNOTATED_CDS"/>
    <property type="molecule type" value="Genomic_DNA"/>
</dbReference>
<reference evidence="4" key="1">
    <citation type="submission" date="2007-04" db="EMBL/GenBank/DDBJ databases">
        <title>Annotation of Pediculus humanus corporis strain USDA.</title>
        <authorList>
            <person name="Kirkness E."/>
            <person name="Hannick L."/>
            <person name="Hass B."/>
            <person name="Bruggner R."/>
            <person name="Lawson D."/>
            <person name="Bidwell S."/>
            <person name="Joardar V."/>
            <person name="Caler E."/>
            <person name="Walenz B."/>
            <person name="Inman J."/>
            <person name="Schobel S."/>
            <person name="Galinsky K."/>
            <person name="Amedeo P."/>
            <person name="Strausberg R."/>
        </authorList>
    </citation>
    <scope>NUCLEOTIDE SEQUENCE</scope>
    <source>
        <strain evidence="4">USDA</strain>
    </source>
</reference>
<name>E0VLZ3_PEDHC</name>
<dbReference type="GO" id="GO:0007165">
    <property type="term" value="P:signal transduction"/>
    <property type="evidence" value="ECO:0007669"/>
    <property type="project" value="InterPro"/>
</dbReference>
<dbReference type="OrthoDB" id="10051571at2759"/>
<accession>E0VLZ3</accession>
<evidence type="ECO:0000313" key="4">
    <source>
        <dbReference type="EMBL" id="EEB14399.1"/>
    </source>
</evidence>
<protein>
    <recommendedName>
        <fullName evidence="3">Ras-associating domain-containing protein</fullName>
    </recommendedName>
</protein>
<evidence type="ECO:0000256" key="2">
    <source>
        <dbReference type="SAM" id="MobiDB-lite"/>
    </source>
</evidence>
<dbReference type="PANTHER" id="PTHR15286:SF6">
    <property type="entry name" value="GH01133P"/>
    <property type="match status" value="1"/>
</dbReference>
<dbReference type="PANTHER" id="PTHR15286">
    <property type="entry name" value="RAS-ASSOCIATING DOMAIN CONTAINING PROTEIN"/>
    <property type="match status" value="1"/>
</dbReference>
<dbReference type="Proteomes" id="UP000009046">
    <property type="component" value="Unassembled WGS sequence"/>
</dbReference>
<organism>
    <name type="scientific">Pediculus humanus subsp. corporis</name>
    <name type="common">Body louse</name>
    <dbReference type="NCBI Taxonomy" id="121224"/>
    <lineage>
        <taxon>Eukaryota</taxon>
        <taxon>Metazoa</taxon>
        <taxon>Ecdysozoa</taxon>
        <taxon>Arthropoda</taxon>
        <taxon>Hexapoda</taxon>
        <taxon>Insecta</taxon>
        <taxon>Pterygota</taxon>
        <taxon>Neoptera</taxon>
        <taxon>Paraneoptera</taxon>
        <taxon>Psocodea</taxon>
        <taxon>Troctomorpha</taxon>
        <taxon>Phthiraptera</taxon>
        <taxon>Anoplura</taxon>
        <taxon>Pediculidae</taxon>
        <taxon>Pediculus</taxon>
    </lineage>
</organism>
<keyword evidence="6" id="KW-1185">Reference proteome</keyword>
<dbReference type="EnsemblMetazoa" id="PHUM297970-RA">
    <property type="protein sequence ID" value="PHUM297970-PA"/>
    <property type="gene ID" value="PHUM297970"/>
</dbReference>
<feature type="compositionally biased region" description="Polar residues" evidence="2">
    <location>
        <begin position="272"/>
        <end position="283"/>
    </location>
</feature>
<dbReference type="InParanoid" id="E0VLZ3"/>
<dbReference type="InterPro" id="IPR029071">
    <property type="entry name" value="Ubiquitin-like_domsf"/>
</dbReference>
<dbReference type="CTD" id="8229771"/>
<dbReference type="InterPro" id="IPR033593">
    <property type="entry name" value="N-RASSF"/>
</dbReference>
<dbReference type="InterPro" id="IPR000159">
    <property type="entry name" value="RA_dom"/>
</dbReference>
<feature type="coiled-coil region" evidence="1">
    <location>
        <begin position="346"/>
        <end position="394"/>
    </location>
</feature>
<evidence type="ECO:0000259" key="3">
    <source>
        <dbReference type="PROSITE" id="PS50200"/>
    </source>
</evidence>